<dbReference type="PANTHER" id="PTHR11161">
    <property type="entry name" value="O-ACYLTRANSFERASE"/>
    <property type="match status" value="1"/>
</dbReference>
<keyword evidence="1" id="KW-0812">Transmembrane</keyword>
<dbReference type="Proteomes" id="UP000886998">
    <property type="component" value="Unassembled WGS sequence"/>
</dbReference>
<keyword evidence="1" id="KW-1133">Transmembrane helix</keyword>
<organism evidence="3 4">
    <name type="scientific">Trichonephila inaurata madagascariensis</name>
    <dbReference type="NCBI Taxonomy" id="2747483"/>
    <lineage>
        <taxon>Eukaryota</taxon>
        <taxon>Metazoa</taxon>
        <taxon>Ecdysozoa</taxon>
        <taxon>Arthropoda</taxon>
        <taxon>Chelicerata</taxon>
        <taxon>Arachnida</taxon>
        <taxon>Araneae</taxon>
        <taxon>Araneomorphae</taxon>
        <taxon>Entelegynae</taxon>
        <taxon>Araneoidea</taxon>
        <taxon>Nephilidae</taxon>
        <taxon>Trichonephila</taxon>
        <taxon>Trichonephila inaurata</taxon>
    </lineage>
</organism>
<feature type="transmembrane region" description="Helical" evidence="1">
    <location>
        <begin position="160"/>
        <end position="178"/>
    </location>
</feature>
<dbReference type="EMBL" id="BMAV01014670">
    <property type="protein sequence ID" value="GFY63254.1"/>
    <property type="molecule type" value="Genomic_DNA"/>
</dbReference>
<keyword evidence="4" id="KW-1185">Reference proteome</keyword>
<dbReference type="AlphaFoldDB" id="A0A8X6Y5D5"/>
<sequence length="421" mass="49572">MDYCSRFPCPDYPWQATVSKLSAELKYKVLALANSSWPLHPKDQREFTPEAIFMIFVVLLFLLFAAIGTAITIFEYFDKPRIRRNSSSKVCENEMFPKSSAPTYKERENIKDLPQKVMLKTCKDYLNCFCIATNGKKILSFESREGDFGCLHGLRFISNIWVIVIHVAVMSVSPYTALDESKTWTKYWTAPLISNPSYSVDVFFVISGFLNGYSFSREYAHKSGEISWLNFYLKRFLRIAPLHLMVFWTYTTLFTYTGSGPLWPTYDTNPVCRKYWWWDLLYINNFLPEWRQCLIVNWYLAVDMQLYVLSPLLMVALLRRQRLGYGLMTLLICGSSCYNFITTMRYDLVDSMLSYQNYFDDRDLFLYRFDMYVDTIYDKTHTRMAPYFVGLSLGQYLWNRGISKDKNSNKIVLRDKNKNKS</sequence>
<evidence type="ECO:0000313" key="3">
    <source>
        <dbReference type="EMBL" id="GFY63254.1"/>
    </source>
</evidence>
<feature type="domain" description="Acyltransferase 3" evidence="2">
    <location>
        <begin position="150"/>
        <end position="406"/>
    </location>
</feature>
<dbReference type="Pfam" id="PF01757">
    <property type="entry name" value="Acyl_transf_3"/>
    <property type="match status" value="1"/>
</dbReference>
<feature type="transmembrane region" description="Helical" evidence="1">
    <location>
        <begin position="298"/>
        <end position="318"/>
    </location>
</feature>
<name>A0A8X6Y5D5_9ARAC</name>
<keyword evidence="1" id="KW-0472">Membrane</keyword>
<gene>
    <name evidence="3" type="primary">nrf-6_28</name>
    <name evidence="3" type="ORF">TNIN_69971</name>
</gene>
<dbReference type="InterPro" id="IPR002656">
    <property type="entry name" value="Acyl_transf_3_dom"/>
</dbReference>
<evidence type="ECO:0000256" key="1">
    <source>
        <dbReference type="SAM" id="Phobius"/>
    </source>
</evidence>
<comment type="caution">
    <text evidence="3">The sequence shown here is derived from an EMBL/GenBank/DDBJ whole genome shotgun (WGS) entry which is preliminary data.</text>
</comment>
<proteinExistence type="predicted"/>
<feature type="transmembrane region" description="Helical" evidence="1">
    <location>
        <begin position="198"/>
        <end position="215"/>
    </location>
</feature>
<feature type="transmembrane region" description="Helical" evidence="1">
    <location>
        <begin position="236"/>
        <end position="256"/>
    </location>
</feature>
<accession>A0A8X6Y5D5</accession>
<feature type="transmembrane region" description="Helical" evidence="1">
    <location>
        <begin position="51"/>
        <end position="77"/>
    </location>
</feature>
<reference evidence="3" key="1">
    <citation type="submission" date="2020-08" db="EMBL/GenBank/DDBJ databases">
        <title>Multicomponent nature underlies the extraordinary mechanical properties of spider dragline silk.</title>
        <authorList>
            <person name="Kono N."/>
            <person name="Nakamura H."/>
            <person name="Mori M."/>
            <person name="Yoshida Y."/>
            <person name="Ohtoshi R."/>
            <person name="Malay A.D."/>
            <person name="Moran D.A.P."/>
            <person name="Tomita M."/>
            <person name="Numata K."/>
            <person name="Arakawa K."/>
        </authorList>
    </citation>
    <scope>NUCLEOTIDE SEQUENCE</scope>
</reference>
<dbReference type="PANTHER" id="PTHR11161:SF69">
    <property type="entry name" value="NOSE RESISTANT TO FLUOXETINE PROTEIN 6-LIKE PROTEIN"/>
    <property type="match status" value="1"/>
</dbReference>
<dbReference type="InterPro" id="IPR052728">
    <property type="entry name" value="O2_lipid_transport_reg"/>
</dbReference>
<dbReference type="OrthoDB" id="6435258at2759"/>
<protein>
    <submittedName>
        <fullName evidence="3">Nose resistant to fluoxetine protein 6</fullName>
    </submittedName>
</protein>
<dbReference type="GO" id="GO:0016747">
    <property type="term" value="F:acyltransferase activity, transferring groups other than amino-acyl groups"/>
    <property type="evidence" value="ECO:0007669"/>
    <property type="project" value="InterPro"/>
</dbReference>
<evidence type="ECO:0000259" key="2">
    <source>
        <dbReference type="Pfam" id="PF01757"/>
    </source>
</evidence>
<evidence type="ECO:0000313" key="4">
    <source>
        <dbReference type="Proteomes" id="UP000886998"/>
    </source>
</evidence>